<evidence type="ECO:0000256" key="3">
    <source>
        <dbReference type="ARBA" id="ARBA00022729"/>
    </source>
</evidence>
<evidence type="ECO:0000259" key="17">
    <source>
        <dbReference type="PROSITE" id="PS50835"/>
    </source>
</evidence>
<feature type="coiled-coil region" evidence="13">
    <location>
        <begin position="310"/>
        <end position="337"/>
    </location>
</feature>
<dbReference type="Gene3D" id="2.60.40.10">
    <property type="entry name" value="Immunoglobulins"/>
    <property type="match status" value="3"/>
</dbReference>
<keyword evidence="13" id="KW-0175">Coiled coil</keyword>
<evidence type="ECO:0000313" key="19">
    <source>
        <dbReference type="Proteomes" id="UP001497482"/>
    </source>
</evidence>
<protein>
    <recommendedName>
        <fullName evidence="20">Interleukin-1 receptor accessory protein</fullName>
    </recommendedName>
</protein>
<keyword evidence="6 15" id="KW-1133">Transmembrane helix</keyword>
<sequence length="1111" mass="124729">MRPPVLSAPPCRSRDRQLLRTGYACGSAPWSWCQSWMWSAQVCCDTLGERAHAGNIWEVRAAASAHIALITMDDNVTVHELQSSPPRGLPVRLSGVLSDSTLSARGAVSGALKIDLPPPFKGDGTESFSSWARRFEVAVEAMSSPDMDYSAMRSAILPTRLSDAAFLLWDSLPSATKKDYDTVKVKLGVVFGPKYSLPFFQTHVNARPRQPGESLDVYSADITRLVLEAFPRYDHNAIEGEKFRRFVAGLDPSLQAKIHEQGAEDIEEALRVASRCERARVALQLNSTDHACRVTGSADQVAMVRPRPSEDKLLQAVEQLTLTVDGLRQEVHQLHEKHGLLADRFRQRGYYSPERYGRDSSRRSSPSPNAHQRYREQDTDWKGHYPSSPRSGTYARYERTDYPRSPSPAARGRRDPSPRSRQSCAKLAYPTDCDRDASCTAVGAVLGQKQEQTEKVVAYASHVLTKAEKRRSPVPQQRAPMKTIVATEPFQKVAADILELPITTRGNRTLSISSLLLFLVLGSQKAVSQSSAPLECNDWGESSDGAVQILDGQSGFLSCPLFSHPSVYNYSSSQNTGHNLFWFRVQEGDIEQPITYSTRLSKDRDRLWLQPANASDTGQYICMLRKNTSCCKIAMRLTVLRAEDVPRENRCAPAVAMTPTPEEIPFQQGKLLVCPGALEASKMADSPPTVTWTFLGRNSKDCRQFPLTSPERQLKGPSLQVHIMNKFFQGLYFCSVQYQRKGRTLNFTRAINVSAVTSPNLPKFPKILQPTKDYVFSLKQDEEARLICNALFPHLNSPWEIWWTIDGKTVEQLKDPRFSKTASKVKEDHGDRTEQSVLLIQDFQAEDLRREFNCSVKNNIGNETIRAQLKLEASLPSLELGCGLGVILFLMLLLFIIYHVFWLELLLIYRSWFGTDERHTDDKEFDVYISYARNSEEEQFVLSTLRSVLENELGYSVCIFDRDSLPGGTITDETLSFVARSRRLLVVISPGYASRGSQALLELKAGISGMALGGHLRVILVQYRPVKRQAWVRELRRARVALALVRWQGDKSKELTSRFWKRLRVELPLQRQSGGKDVGLMRLSSQNSTSSQTGLISQTSKSPLDVYNYAA</sequence>
<dbReference type="PANTHER" id="PTHR11890:SF20">
    <property type="entry name" value="INTERLEUKIN-1 RECEPTOR ACCESSORY PROTEIN"/>
    <property type="match status" value="1"/>
</dbReference>
<evidence type="ECO:0000256" key="11">
    <source>
        <dbReference type="ARBA" id="ARBA00023180"/>
    </source>
</evidence>
<keyword evidence="19" id="KW-1185">Reference proteome</keyword>
<dbReference type="SUPFAM" id="SSF52200">
    <property type="entry name" value="Toll/Interleukin receptor TIR domain"/>
    <property type="match status" value="1"/>
</dbReference>
<evidence type="ECO:0000259" key="16">
    <source>
        <dbReference type="PROSITE" id="PS50104"/>
    </source>
</evidence>
<dbReference type="PANTHER" id="PTHR11890">
    <property type="entry name" value="INTERLEUKIN-1 RECEPTOR FAMILY MEMBER"/>
    <property type="match status" value="1"/>
</dbReference>
<keyword evidence="9" id="KW-1015">Disulfide bond</keyword>
<dbReference type="SMART" id="SM00409">
    <property type="entry name" value="IG"/>
    <property type="match status" value="3"/>
</dbReference>
<evidence type="ECO:0000256" key="15">
    <source>
        <dbReference type="SAM" id="Phobius"/>
    </source>
</evidence>
<feature type="domain" description="Ig-like" evidence="17">
    <location>
        <begin position="765"/>
        <end position="872"/>
    </location>
</feature>
<keyword evidence="4" id="KW-0677">Repeat</keyword>
<evidence type="ECO:0000256" key="5">
    <source>
        <dbReference type="ARBA" id="ARBA00022801"/>
    </source>
</evidence>
<dbReference type="GO" id="GO:0016787">
    <property type="term" value="F:hydrolase activity"/>
    <property type="evidence" value="ECO:0007669"/>
    <property type="project" value="UniProtKB-KW"/>
</dbReference>
<dbReference type="PROSITE" id="PS50104">
    <property type="entry name" value="TIR"/>
    <property type="match status" value="1"/>
</dbReference>
<keyword evidence="11" id="KW-0325">Glycoprotein</keyword>
<keyword evidence="12" id="KW-0393">Immunoglobulin domain</keyword>
<dbReference type="Pfam" id="PF01582">
    <property type="entry name" value="TIR"/>
    <property type="match status" value="1"/>
</dbReference>
<evidence type="ECO:0000256" key="4">
    <source>
        <dbReference type="ARBA" id="ARBA00022737"/>
    </source>
</evidence>
<dbReference type="Pfam" id="PF17919">
    <property type="entry name" value="RT_RNaseH_2"/>
    <property type="match status" value="1"/>
</dbReference>
<gene>
    <name evidence="18" type="ORF">KC01_LOCUS3297</name>
</gene>
<reference evidence="18 19" key="1">
    <citation type="submission" date="2024-04" db="EMBL/GenBank/DDBJ databases">
        <authorList>
            <person name="Waldvogel A.-M."/>
            <person name="Schoenle A."/>
        </authorList>
    </citation>
    <scope>NUCLEOTIDE SEQUENCE [LARGE SCALE GENOMIC DNA]</scope>
</reference>
<feature type="domain" description="Ig-like" evidence="17">
    <location>
        <begin position="653"/>
        <end position="746"/>
    </location>
</feature>
<feature type="compositionally biased region" description="Basic and acidic residues" evidence="14">
    <location>
        <begin position="373"/>
        <end position="383"/>
    </location>
</feature>
<feature type="region of interest" description="Disordered" evidence="14">
    <location>
        <begin position="352"/>
        <end position="423"/>
    </location>
</feature>
<keyword evidence="3" id="KW-0732">Signal</keyword>
<evidence type="ECO:0000256" key="14">
    <source>
        <dbReference type="SAM" id="MobiDB-lite"/>
    </source>
</evidence>
<dbReference type="InterPro" id="IPR041416">
    <property type="entry name" value="IL-1RAcP-like_ig"/>
</dbReference>
<dbReference type="InterPro" id="IPR036179">
    <property type="entry name" value="Ig-like_dom_sf"/>
</dbReference>
<organism evidence="18 19">
    <name type="scientific">Knipowitschia caucasica</name>
    <name type="common">Caucasian dwarf goby</name>
    <name type="synonym">Pomatoschistus caucasicus</name>
    <dbReference type="NCBI Taxonomy" id="637954"/>
    <lineage>
        <taxon>Eukaryota</taxon>
        <taxon>Metazoa</taxon>
        <taxon>Chordata</taxon>
        <taxon>Craniata</taxon>
        <taxon>Vertebrata</taxon>
        <taxon>Euteleostomi</taxon>
        <taxon>Actinopterygii</taxon>
        <taxon>Neopterygii</taxon>
        <taxon>Teleostei</taxon>
        <taxon>Neoteleostei</taxon>
        <taxon>Acanthomorphata</taxon>
        <taxon>Gobiaria</taxon>
        <taxon>Gobiiformes</taxon>
        <taxon>Gobioidei</taxon>
        <taxon>Gobiidae</taxon>
        <taxon>Gobiinae</taxon>
        <taxon>Knipowitschia</taxon>
    </lineage>
</organism>
<name>A0AAV2J2P3_KNICA</name>
<dbReference type="InterPro" id="IPR041577">
    <property type="entry name" value="RT_RNaseH_2"/>
</dbReference>
<dbReference type="AlphaFoldDB" id="A0AAV2J2P3"/>
<evidence type="ECO:0000256" key="1">
    <source>
        <dbReference type="ARBA" id="ARBA00004479"/>
    </source>
</evidence>
<dbReference type="PROSITE" id="PS50835">
    <property type="entry name" value="IG_LIKE"/>
    <property type="match status" value="3"/>
</dbReference>
<dbReference type="EMBL" id="OZ035832">
    <property type="protein sequence ID" value="CAL1571143.1"/>
    <property type="molecule type" value="Genomic_DNA"/>
</dbReference>
<dbReference type="InterPro" id="IPR003599">
    <property type="entry name" value="Ig_sub"/>
</dbReference>
<evidence type="ECO:0000256" key="10">
    <source>
        <dbReference type="ARBA" id="ARBA00023170"/>
    </source>
</evidence>
<dbReference type="GO" id="GO:0007165">
    <property type="term" value="P:signal transduction"/>
    <property type="evidence" value="ECO:0007669"/>
    <property type="project" value="InterPro"/>
</dbReference>
<keyword evidence="5" id="KW-0378">Hydrolase</keyword>
<dbReference type="SMART" id="SM00255">
    <property type="entry name" value="TIR"/>
    <property type="match status" value="1"/>
</dbReference>
<keyword evidence="15" id="KW-0812">Transmembrane</keyword>
<feature type="domain" description="Ig-like" evidence="17">
    <location>
        <begin position="551"/>
        <end position="638"/>
    </location>
</feature>
<evidence type="ECO:0000256" key="9">
    <source>
        <dbReference type="ARBA" id="ARBA00023157"/>
    </source>
</evidence>
<dbReference type="Pfam" id="PF18452">
    <property type="entry name" value="Ig_6"/>
    <property type="match status" value="1"/>
</dbReference>
<evidence type="ECO:0000256" key="13">
    <source>
        <dbReference type="SAM" id="Coils"/>
    </source>
</evidence>
<evidence type="ECO:0000256" key="7">
    <source>
        <dbReference type="ARBA" id="ARBA00023027"/>
    </source>
</evidence>
<comment type="similarity">
    <text evidence="2">Belongs to the interleukin-1 receptor family.</text>
</comment>
<dbReference type="PRINTS" id="PR01537">
    <property type="entry name" value="INTRLKN1R1F"/>
</dbReference>
<feature type="transmembrane region" description="Helical" evidence="15">
    <location>
        <begin position="884"/>
        <end position="909"/>
    </location>
</feature>
<dbReference type="Gene3D" id="3.40.50.10140">
    <property type="entry name" value="Toll/interleukin-1 receptor homology (TIR) domain"/>
    <property type="match status" value="1"/>
</dbReference>
<keyword evidence="7" id="KW-0520">NAD</keyword>
<dbReference type="GO" id="GO:0016020">
    <property type="term" value="C:membrane"/>
    <property type="evidence" value="ECO:0007669"/>
    <property type="project" value="UniProtKB-SubCell"/>
</dbReference>
<dbReference type="SUPFAM" id="SSF48726">
    <property type="entry name" value="Immunoglobulin"/>
    <property type="match status" value="2"/>
</dbReference>
<dbReference type="InterPro" id="IPR000157">
    <property type="entry name" value="TIR_dom"/>
</dbReference>
<feature type="domain" description="TIR" evidence="16">
    <location>
        <begin position="923"/>
        <end position="1067"/>
    </location>
</feature>
<dbReference type="InterPro" id="IPR013783">
    <property type="entry name" value="Ig-like_fold"/>
</dbReference>
<accession>A0AAV2J2P3</accession>
<keyword evidence="10" id="KW-0675">Receptor</keyword>
<dbReference type="InterPro" id="IPR035897">
    <property type="entry name" value="Toll_tir_struct_dom_sf"/>
</dbReference>
<evidence type="ECO:0000256" key="6">
    <source>
        <dbReference type="ARBA" id="ARBA00022989"/>
    </source>
</evidence>
<evidence type="ECO:0000256" key="12">
    <source>
        <dbReference type="ARBA" id="ARBA00023319"/>
    </source>
</evidence>
<dbReference type="InterPro" id="IPR015621">
    <property type="entry name" value="IL-1_rcpt_fam"/>
</dbReference>
<dbReference type="Proteomes" id="UP001497482">
    <property type="component" value="Chromosome 10"/>
</dbReference>
<dbReference type="InterPro" id="IPR007110">
    <property type="entry name" value="Ig-like_dom"/>
</dbReference>
<evidence type="ECO:0008006" key="20">
    <source>
        <dbReference type="Google" id="ProtNLM"/>
    </source>
</evidence>
<evidence type="ECO:0000313" key="18">
    <source>
        <dbReference type="EMBL" id="CAL1571143.1"/>
    </source>
</evidence>
<comment type="subcellular location">
    <subcellularLocation>
        <location evidence="1">Membrane</location>
        <topology evidence="1">Single-pass type I membrane protein</topology>
    </subcellularLocation>
</comment>
<proteinExistence type="inferred from homology"/>
<evidence type="ECO:0000256" key="2">
    <source>
        <dbReference type="ARBA" id="ARBA00009752"/>
    </source>
</evidence>
<keyword evidence="8 15" id="KW-0472">Membrane</keyword>
<evidence type="ECO:0000256" key="8">
    <source>
        <dbReference type="ARBA" id="ARBA00023136"/>
    </source>
</evidence>